<organism evidence="1">
    <name type="scientific">Hydatigena taeniaeformis</name>
    <name type="common">Feline tapeworm</name>
    <name type="synonym">Taenia taeniaeformis</name>
    <dbReference type="NCBI Taxonomy" id="6205"/>
    <lineage>
        <taxon>Eukaryota</taxon>
        <taxon>Metazoa</taxon>
        <taxon>Spiralia</taxon>
        <taxon>Lophotrochozoa</taxon>
        <taxon>Platyhelminthes</taxon>
        <taxon>Cestoda</taxon>
        <taxon>Eucestoda</taxon>
        <taxon>Cyclophyllidea</taxon>
        <taxon>Taeniidae</taxon>
        <taxon>Hydatigera</taxon>
    </lineage>
</organism>
<dbReference type="WBParaSite" id="TTAC_0000289001-mRNA-1">
    <property type="protein sequence ID" value="TTAC_0000289001-mRNA-1"/>
    <property type="gene ID" value="TTAC_0000289001"/>
</dbReference>
<dbReference type="SUPFAM" id="SSF48371">
    <property type="entry name" value="ARM repeat"/>
    <property type="match status" value="1"/>
</dbReference>
<proteinExistence type="predicted"/>
<protein>
    <submittedName>
        <fullName evidence="1">Adaptin_N domain-containing protein</fullName>
    </submittedName>
</protein>
<dbReference type="Gene3D" id="1.25.10.10">
    <property type="entry name" value="Leucine-rich Repeat Variant"/>
    <property type="match status" value="1"/>
</dbReference>
<name>A0A0R3WQ50_HYDTA</name>
<dbReference type="PANTHER" id="PTHR46241:SF1">
    <property type="entry name" value="OUTER DYNEIN ARM-DOCKING COMPLEX SUBUNIT 2"/>
    <property type="match status" value="1"/>
</dbReference>
<sequence>LDRAERIVLHCLYAIAVAAQTPKILKSIAKIAQGIKPWIVLLRLAINNLIPATCISLRVLLQHPQLRQQFIGFGGLRILFAFVVAETGGSRCEALRTIEACLANSDAVESLLKPLINAPAIVVSFIASMSTEEETQIAALDTIAQMARDENTLAIMSDLDVIEGLARILSVAYSEALKISVVRAIAACSYFGENAEYLGRANCVPMLTAIFRTSTSRARGESDIGAIQLRNAAVRALYGISRLPANVTRIWEADICDELTAMAESTDEQVQEAAAGVITNIRLLERQAACVKYT</sequence>
<dbReference type="InterPro" id="IPR011989">
    <property type="entry name" value="ARM-like"/>
</dbReference>
<accession>A0A0R3WQ50</accession>
<dbReference type="InterPro" id="IPR000225">
    <property type="entry name" value="Armadillo"/>
</dbReference>
<dbReference type="InterPro" id="IPR016024">
    <property type="entry name" value="ARM-type_fold"/>
</dbReference>
<dbReference type="STRING" id="6205.A0A0R3WQ50"/>
<dbReference type="PANTHER" id="PTHR46241">
    <property type="entry name" value="ARMADILLO REPEAT-CONTAINING PROTEIN 4 ARMC4"/>
    <property type="match status" value="1"/>
</dbReference>
<dbReference type="AlphaFoldDB" id="A0A0R3WQ50"/>
<dbReference type="Pfam" id="PF00514">
    <property type="entry name" value="Arm"/>
    <property type="match status" value="1"/>
</dbReference>
<evidence type="ECO:0000313" key="1">
    <source>
        <dbReference type="WBParaSite" id="TTAC_0000289001-mRNA-1"/>
    </source>
</evidence>
<reference evidence="1" key="1">
    <citation type="submission" date="2017-02" db="UniProtKB">
        <authorList>
            <consortium name="WormBaseParasite"/>
        </authorList>
    </citation>
    <scope>IDENTIFICATION</scope>
</reference>